<organism evidence="1">
    <name type="scientific">Pararge aegeria</name>
    <name type="common">speckled wood butterfly</name>
    <dbReference type="NCBI Taxonomy" id="116150"/>
    <lineage>
        <taxon>Eukaryota</taxon>
        <taxon>Metazoa</taxon>
        <taxon>Ecdysozoa</taxon>
        <taxon>Arthropoda</taxon>
        <taxon>Hexapoda</taxon>
        <taxon>Insecta</taxon>
        <taxon>Pterygota</taxon>
        <taxon>Neoptera</taxon>
        <taxon>Endopterygota</taxon>
        <taxon>Lepidoptera</taxon>
        <taxon>Glossata</taxon>
        <taxon>Ditrysia</taxon>
        <taxon>Papilionoidea</taxon>
        <taxon>Nymphalidae</taxon>
        <taxon>Satyrinae</taxon>
        <taxon>Satyrini</taxon>
        <taxon>Parargina</taxon>
        <taxon>Pararge</taxon>
    </lineage>
</organism>
<dbReference type="AlphaFoldDB" id="S4NY75"/>
<dbReference type="EMBL" id="GAIX01010326">
    <property type="protein sequence ID" value="JAA82234.1"/>
    <property type="molecule type" value="Transcribed_RNA"/>
</dbReference>
<sequence length="82" mass="9366">MEVEEGRGKFSIKSAFFGFYIHPCADAPVDKTLGINILSYPRGAGKVFLPMEAVLGNLLSYFFSPENYCTFHFYNVFAYRTY</sequence>
<accession>S4NY75</accession>
<evidence type="ECO:0000313" key="1">
    <source>
        <dbReference type="EMBL" id="JAA82234.1"/>
    </source>
</evidence>
<reference evidence="1" key="1">
    <citation type="journal article" date="2013" name="BMC Genomics">
        <title>Unscrambling butterfly oogenesis.</title>
        <authorList>
            <person name="Carter J.M."/>
            <person name="Baker S.C."/>
            <person name="Pink R."/>
            <person name="Carter D.R."/>
            <person name="Collins A."/>
            <person name="Tomlin J."/>
            <person name="Gibbs M."/>
            <person name="Breuker C.J."/>
        </authorList>
    </citation>
    <scope>NUCLEOTIDE SEQUENCE</scope>
    <source>
        <tissue evidence="1">Ovary</tissue>
    </source>
</reference>
<proteinExistence type="predicted"/>
<reference evidence="1" key="2">
    <citation type="submission" date="2013-05" db="EMBL/GenBank/DDBJ databases">
        <authorList>
            <person name="Carter J.-M."/>
            <person name="Baker S.C."/>
            <person name="Pink R."/>
            <person name="Carter D.R.F."/>
            <person name="Collins A."/>
            <person name="Tomlin J."/>
            <person name="Gibbs M."/>
            <person name="Breuker C.J."/>
        </authorList>
    </citation>
    <scope>NUCLEOTIDE SEQUENCE</scope>
    <source>
        <tissue evidence="1">Ovary</tissue>
    </source>
</reference>
<name>S4NY75_9NEOP</name>
<protein>
    <submittedName>
        <fullName evidence="1">Uncharacterized protein</fullName>
    </submittedName>
</protein>